<dbReference type="Gene3D" id="3.30.450.40">
    <property type="match status" value="2"/>
</dbReference>
<gene>
    <name evidence="10" type="ORF">HYR64_03440</name>
</gene>
<keyword evidence="7" id="KW-0067">ATP-binding</keyword>
<dbReference type="InterPro" id="IPR036890">
    <property type="entry name" value="HATPase_C_sf"/>
</dbReference>
<reference evidence="10" key="1">
    <citation type="submission" date="2020-07" db="EMBL/GenBank/DDBJ databases">
        <title>Huge and variable diversity of episymbiotic CPR bacteria and DPANN archaea in groundwater ecosystems.</title>
        <authorList>
            <person name="He C.Y."/>
            <person name="Keren R."/>
            <person name="Whittaker M."/>
            <person name="Farag I.F."/>
            <person name="Doudna J."/>
            <person name="Cate J.H.D."/>
            <person name="Banfield J.F."/>
        </authorList>
    </citation>
    <scope>NUCLEOTIDE SEQUENCE</scope>
    <source>
        <strain evidence="10">NC_groundwater_17_Pr7_B-0.1um_64_12</strain>
    </source>
</reference>
<name>A0A931LUM1_FIMGI</name>
<dbReference type="InterPro" id="IPR029016">
    <property type="entry name" value="GAF-like_dom_sf"/>
</dbReference>
<sequence length="531" mass="58523">MHPTAEEEALDLLSSVGGEDELLAELAALMVRRTHATSADIMLRDAQDQLVLRASTLAPEMNLRLKMGPGVGICGKALASGEPIFLLQRAYDHPDFATVPGIDDRECEGGAVLPFKQGNVAFGVTLLRRSMPWKTLKREREDLMRLAQVCAQSIQAYRSAFRTGAQSTPLGALSEVSRTIATSPYLEEILQLLVNLTAQQFNYKVCTVRLLDERRQELVLRATQAPSKGYQRKRAIKLGESIAGRAIDLGRTVIVPDVQLEQDYIGHELAAEQGLRSMICVPLMIQDRPVGVMTCYTTVVREFPPDEVRALETLAKQAAVSIEHAKLQVRNTLMQEMHHRVKNSLQQVASLLGLQVRHGNYKSLEDALNDCLSRILAIASVHDLLSREDLDHVGLRSIAEMLVHHQQHSLILPGRSVGFQVRGEDVHLNMTQATQIALILNELLQNAVEHGFRNALQGEVHITVEENDGEVSLWVSNSGDRLSEGFVQGGDGHLGLHIVDSLTHALGGRFKLGDILGWTVAEVKFTRTGGE</sequence>
<dbReference type="Pfam" id="PF02518">
    <property type="entry name" value="HATPase_c"/>
    <property type="match status" value="1"/>
</dbReference>
<evidence type="ECO:0000313" key="11">
    <source>
        <dbReference type="Proteomes" id="UP000727962"/>
    </source>
</evidence>
<protein>
    <recommendedName>
        <fullName evidence="2">histidine kinase</fullName>
        <ecNumber evidence="2">2.7.13.3</ecNumber>
    </recommendedName>
</protein>
<dbReference type="SUPFAM" id="SSF55874">
    <property type="entry name" value="ATPase domain of HSP90 chaperone/DNA topoisomerase II/histidine kinase"/>
    <property type="match status" value="1"/>
</dbReference>
<evidence type="ECO:0000256" key="5">
    <source>
        <dbReference type="ARBA" id="ARBA00022741"/>
    </source>
</evidence>
<dbReference type="PANTHER" id="PTHR41523:SF8">
    <property type="entry name" value="ETHYLENE RESPONSE SENSOR PROTEIN"/>
    <property type="match status" value="1"/>
</dbReference>
<organism evidence="10 11">
    <name type="scientific">Fimbriimonas ginsengisoli</name>
    <dbReference type="NCBI Taxonomy" id="1005039"/>
    <lineage>
        <taxon>Bacteria</taxon>
        <taxon>Bacillati</taxon>
        <taxon>Armatimonadota</taxon>
        <taxon>Fimbriimonadia</taxon>
        <taxon>Fimbriimonadales</taxon>
        <taxon>Fimbriimonadaceae</taxon>
        <taxon>Fimbriimonas</taxon>
    </lineage>
</organism>
<keyword evidence="4" id="KW-0808">Transferase</keyword>
<dbReference type="SUPFAM" id="SSF55781">
    <property type="entry name" value="GAF domain-like"/>
    <property type="match status" value="2"/>
</dbReference>
<dbReference type="InterPro" id="IPR003594">
    <property type="entry name" value="HATPase_dom"/>
</dbReference>
<evidence type="ECO:0000259" key="8">
    <source>
        <dbReference type="SMART" id="SM00065"/>
    </source>
</evidence>
<dbReference type="EC" id="2.7.13.3" evidence="2"/>
<evidence type="ECO:0000256" key="1">
    <source>
        <dbReference type="ARBA" id="ARBA00000085"/>
    </source>
</evidence>
<dbReference type="Gene3D" id="3.30.565.10">
    <property type="entry name" value="Histidine kinase-like ATPase, C-terminal domain"/>
    <property type="match status" value="1"/>
</dbReference>
<dbReference type="AlphaFoldDB" id="A0A931LUM1"/>
<evidence type="ECO:0000256" key="2">
    <source>
        <dbReference type="ARBA" id="ARBA00012438"/>
    </source>
</evidence>
<dbReference type="EMBL" id="JACOSL010000022">
    <property type="protein sequence ID" value="MBI1756141.1"/>
    <property type="molecule type" value="Genomic_DNA"/>
</dbReference>
<evidence type="ECO:0000256" key="7">
    <source>
        <dbReference type="ARBA" id="ARBA00022840"/>
    </source>
</evidence>
<comment type="catalytic activity">
    <reaction evidence="1">
        <text>ATP + protein L-histidine = ADP + protein N-phospho-L-histidine.</text>
        <dbReference type="EC" id="2.7.13.3"/>
    </reaction>
</comment>
<comment type="caution">
    <text evidence="10">The sequence shown here is derived from an EMBL/GenBank/DDBJ whole genome shotgun (WGS) entry which is preliminary data.</text>
</comment>
<keyword evidence="3" id="KW-0597">Phosphoprotein</keyword>
<dbReference type="Pfam" id="PF13185">
    <property type="entry name" value="GAF_2"/>
    <property type="match status" value="1"/>
</dbReference>
<evidence type="ECO:0000256" key="3">
    <source>
        <dbReference type="ARBA" id="ARBA00022553"/>
    </source>
</evidence>
<feature type="domain" description="Signal transduction histidine kinase HWE region" evidence="9">
    <location>
        <begin position="336"/>
        <end position="416"/>
    </location>
</feature>
<dbReference type="SMART" id="SM00065">
    <property type="entry name" value="GAF"/>
    <property type="match status" value="2"/>
</dbReference>
<dbReference type="PANTHER" id="PTHR41523">
    <property type="entry name" value="TWO-COMPONENT SYSTEM SENSOR PROTEIN"/>
    <property type="match status" value="1"/>
</dbReference>
<dbReference type="GO" id="GO:0004673">
    <property type="term" value="F:protein histidine kinase activity"/>
    <property type="evidence" value="ECO:0007669"/>
    <property type="project" value="UniProtKB-EC"/>
</dbReference>
<accession>A0A931LUM1</accession>
<evidence type="ECO:0000259" key="9">
    <source>
        <dbReference type="SMART" id="SM00911"/>
    </source>
</evidence>
<feature type="domain" description="GAF" evidence="8">
    <location>
        <begin position="185"/>
        <end position="332"/>
    </location>
</feature>
<dbReference type="Pfam" id="PF07568">
    <property type="entry name" value="HisKA_2"/>
    <property type="match status" value="1"/>
</dbReference>
<keyword evidence="6" id="KW-0418">Kinase</keyword>
<evidence type="ECO:0000256" key="6">
    <source>
        <dbReference type="ARBA" id="ARBA00022777"/>
    </source>
</evidence>
<dbReference type="InterPro" id="IPR011495">
    <property type="entry name" value="Sig_transdc_His_kin_sub2_dim/P"/>
</dbReference>
<proteinExistence type="predicted"/>
<feature type="domain" description="GAF" evidence="8">
    <location>
        <begin position="18"/>
        <end position="164"/>
    </location>
</feature>
<dbReference type="GO" id="GO:0005524">
    <property type="term" value="F:ATP binding"/>
    <property type="evidence" value="ECO:0007669"/>
    <property type="project" value="UniProtKB-KW"/>
</dbReference>
<keyword evidence="5" id="KW-0547">Nucleotide-binding</keyword>
<dbReference type="SMART" id="SM00911">
    <property type="entry name" value="HWE_HK"/>
    <property type="match status" value="1"/>
</dbReference>
<dbReference type="Proteomes" id="UP000727962">
    <property type="component" value="Unassembled WGS sequence"/>
</dbReference>
<dbReference type="InterPro" id="IPR011102">
    <property type="entry name" value="Sig_transdc_His_kinase_HWE"/>
</dbReference>
<dbReference type="InterPro" id="IPR003018">
    <property type="entry name" value="GAF"/>
</dbReference>
<evidence type="ECO:0000256" key="4">
    <source>
        <dbReference type="ARBA" id="ARBA00022679"/>
    </source>
</evidence>
<evidence type="ECO:0000313" key="10">
    <source>
        <dbReference type="EMBL" id="MBI1756141.1"/>
    </source>
</evidence>